<organism evidence="2 3">
    <name type="scientific">Meloidogyne graminicola</name>
    <dbReference type="NCBI Taxonomy" id="189291"/>
    <lineage>
        <taxon>Eukaryota</taxon>
        <taxon>Metazoa</taxon>
        <taxon>Ecdysozoa</taxon>
        <taxon>Nematoda</taxon>
        <taxon>Chromadorea</taxon>
        <taxon>Rhabditida</taxon>
        <taxon>Tylenchina</taxon>
        <taxon>Tylenchomorpha</taxon>
        <taxon>Tylenchoidea</taxon>
        <taxon>Meloidogynidae</taxon>
        <taxon>Meloidogyninae</taxon>
        <taxon>Meloidogyne</taxon>
    </lineage>
</organism>
<dbReference type="OrthoDB" id="5871581at2759"/>
<dbReference type="AlphaFoldDB" id="A0A8S9ZSK9"/>
<feature type="signal peptide" evidence="1">
    <location>
        <begin position="1"/>
        <end position="27"/>
    </location>
</feature>
<comment type="caution">
    <text evidence="2">The sequence shown here is derived from an EMBL/GenBank/DDBJ whole genome shotgun (WGS) entry which is preliminary data.</text>
</comment>
<gene>
    <name evidence="2" type="ORF">Mgra_00004042</name>
</gene>
<dbReference type="Proteomes" id="UP000605970">
    <property type="component" value="Unassembled WGS sequence"/>
</dbReference>
<accession>A0A8S9ZSK9</accession>
<evidence type="ECO:0000313" key="3">
    <source>
        <dbReference type="Proteomes" id="UP000605970"/>
    </source>
</evidence>
<keyword evidence="1" id="KW-0732">Signal</keyword>
<dbReference type="EMBL" id="JABEBT010000029">
    <property type="protein sequence ID" value="KAF7636454.1"/>
    <property type="molecule type" value="Genomic_DNA"/>
</dbReference>
<evidence type="ECO:0000313" key="2">
    <source>
        <dbReference type="EMBL" id="KAF7636454.1"/>
    </source>
</evidence>
<reference evidence="2" key="1">
    <citation type="journal article" date="2020" name="Ecol. Evol.">
        <title>Genome structure and content of the rice root-knot nematode (Meloidogyne graminicola).</title>
        <authorList>
            <person name="Phan N.T."/>
            <person name="Danchin E.G.J."/>
            <person name="Klopp C."/>
            <person name="Perfus-Barbeoch L."/>
            <person name="Kozlowski D.K."/>
            <person name="Koutsovoulos G.D."/>
            <person name="Lopez-Roques C."/>
            <person name="Bouchez O."/>
            <person name="Zahm M."/>
            <person name="Besnard G."/>
            <person name="Bellafiore S."/>
        </authorList>
    </citation>
    <scope>NUCLEOTIDE SEQUENCE</scope>
    <source>
        <strain evidence="2">VN-18</strain>
    </source>
</reference>
<proteinExistence type="predicted"/>
<feature type="chain" id="PRO_5035813581" evidence="1">
    <location>
        <begin position="28"/>
        <end position="84"/>
    </location>
</feature>
<keyword evidence="3" id="KW-1185">Reference proteome</keyword>
<name>A0A8S9ZSK9_9BILA</name>
<protein>
    <submittedName>
        <fullName evidence="2">Uncharacterized protein</fullName>
    </submittedName>
</protein>
<sequence length="84" mass="9581">MKKERNHLKSVAVVVPIFLQLNHLIVGAVSSEISENAGELSVSLSFFCNQCAENFHLILVKNEDHIQLNSFQDKLFCPFRSLMY</sequence>
<evidence type="ECO:0000256" key="1">
    <source>
        <dbReference type="SAM" id="SignalP"/>
    </source>
</evidence>